<keyword evidence="2" id="KW-1185">Reference proteome</keyword>
<name>A0ACB5TVA4_AMBMO</name>
<gene>
    <name evidence="1" type="ORF">Amon02_000985300</name>
</gene>
<evidence type="ECO:0000313" key="2">
    <source>
        <dbReference type="Proteomes" id="UP001165064"/>
    </source>
</evidence>
<comment type="caution">
    <text evidence="1">The sequence shown here is derived from an EMBL/GenBank/DDBJ whole genome shotgun (WGS) entry which is preliminary data.</text>
</comment>
<proteinExistence type="predicted"/>
<protein>
    <submittedName>
        <fullName evidence="1">Unnamed protein product</fullName>
    </submittedName>
</protein>
<accession>A0ACB5TVA4</accession>
<reference evidence="1" key="1">
    <citation type="submission" date="2023-04" db="EMBL/GenBank/DDBJ databases">
        <title>Ambrosiozyma monospora NBRC 10751.</title>
        <authorList>
            <person name="Ichikawa N."/>
            <person name="Sato H."/>
            <person name="Tonouchi N."/>
        </authorList>
    </citation>
    <scope>NUCLEOTIDE SEQUENCE</scope>
    <source>
        <strain evidence="1">NBRC 10751</strain>
    </source>
</reference>
<dbReference type="Proteomes" id="UP001165064">
    <property type="component" value="Unassembled WGS sequence"/>
</dbReference>
<dbReference type="EMBL" id="BSXS01009582">
    <property type="protein sequence ID" value="GME95926.1"/>
    <property type="molecule type" value="Genomic_DNA"/>
</dbReference>
<organism evidence="1 2">
    <name type="scientific">Ambrosiozyma monospora</name>
    <name type="common">Yeast</name>
    <name type="synonym">Endomycopsis monosporus</name>
    <dbReference type="NCBI Taxonomy" id="43982"/>
    <lineage>
        <taxon>Eukaryota</taxon>
        <taxon>Fungi</taxon>
        <taxon>Dikarya</taxon>
        <taxon>Ascomycota</taxon>
        <taxon>Saccharomycotina</taxon>
        <taxon>Pichiomycetes</taxon>
        <taxon>Pichiales</taxon>
        <taxon>Pichiaceae</taxon>
        <taxon>Ambrosiozyma</taxon>
    </lineage>
</organism>
<sequence>MSSAYNSYNAYHRPTLNHRSSSNQNQTPIQQQIHSPRLPLSGPHSAAGPSSFQKQPIKKSNRPPPLNISTPTPLGIGTPLASSSSDENDDSYRLDMSNLYLADTPTSSHGSQASFSSTQSTQSHTAPLQLHINNNPSPKVSVSHHVIQQRSTPMISSKPKPFLNSRSLQRRNRKQLMLADPIETNNKHNQPNNRNLNLDLNRSNSSSNPNSPSQNFHYKDPDKKSSTDEFIQNVNSLELGLEYQLPIKADELVLLKKLGAGQGGTVSKVLHLPTQKSMARKIIPIDAKEVIQSQIIRELRIMHECDSPYIIGFYGAFIHESDVVICMEYVDCGSLDYIFKLTGPFPEFMLKHTAHSVLSGLIYLYDNHRIIHRDVKPSNVLLDSKGNMKLCDFGVSRELINSMADTFVGTSTYMSPERIQGGVYSVKGDVWSLGVMLYELASVCA</sequence>
<evidence type="ECO:0000313" key="1">
    <source>
        <dbReference type="EMBL" id="GME95926.1"/>
    </source>
</evidence>